<name>G0NE09_CAEBE</name>
<dbReference type="Proteomes" id="UP000008068">
    <property type="component" value="Unassembled WGS sequence"/>
</dbReference>
<dbReference type="EMBL" id="GL379870">
    <property type="protein sequence ID" value="EGT58596.1"/>
    <property type="molecule type" value="Genomic_DNA"/>
</dbReference>
<evidence type="ECO:0000313" key="3">
    <source>
        <dbReference type="Proteomes" id="UP000008068"/>
    </source>
</evidence>
<evidence type="ECO:0000313" key="2">
    <source>
        <dbReference type="EMBL" id="EGT58596.1"/>
    </source>
</evidence>
<evidence type="ECO:0000256" key="1">
    <source>
        <dbReference type="SAM" id="MobiDB-lite"/>
    </source>
</evidence>
<feature type="region of interest" description="Disordered" evidence="1">
    <location>
        <begin position="1"/>
        <end position="50"/>
    </location>
</feature>
<evidence type="ECO:0008006" key="4">
    <source>
        <dbReference type="Google" id="ProtNLM"/>
    </source>
</evidence>
<dbReference type="HOGENOM" id="CLU_783543_0_0_1"/>
<proteinExistence type="predicted"/>
<dbReference type="AlphaFoldDB" id="G0NE09"/>
<organism evidence="3">
    <name type="scientific">Caenorhabditis brenneri</name>
    <name type="common">Nematode worm</name>
    <dbReference type="NCBI Taxonomy" id="135651"/>
    <lineage>
        <taxon>Eukaryota</taxon>
        <taxon>Metazoa</taxon>
        <taxon>Ecdysozoa</taxon>
        <taxon>Nematoda</taxon>
        <taxon>Chromadorea</taxon>
        <taxon>Rhabditida</taxon>
        <taxon>Rhabditina</taxon>
        <taxon>Rhabditomorpha</taxon>
        <taxon>Rhabditoidea</taxon>
        <taxon>Rhabditidae</taxon>
        <taxon>Peloderinae</taxon>
        <taxon>Caenorhabditis</taxon>
    </lineage>
</organism>
<keyword evidence="3" id="KW-1185">Reference proteome</keyword>
<sequence>MASSKKWNTMPLSETPPSSRSDFLAPNSSPINLVEAQPEEDEEDSTAKNRVIEDRSGQKCMNNLVNNVINMAKKNPSKFSSKELVCQQIVKDMKRKRSFNFVIEDLRCEFRKVADLFGCPVTEVQNEISCILDKQERKKGEHESKVSYQWEDYNFTIRFPRKAVLDDLVYKEVNQADRLWNDKEIFIKRKSVIDRILQNLANDGFSIDDLEDYHFQKVAKFYQCEASKVEDEFLRQNDGVEKEYEKLDALITEEIRIVKEGKGKIKANTLTRHQCVVRIWTKVKRAEISVPLKPQHFEAVAKFFNCPVSEVESDYFKLFQPPTPHPNHKFALDQDNYQEGPVAKKPKLDPESKF</sequence>
<dbReference type="InParanoid" id="G0NE09"/>
<feature type="compositionally biased region" description="Polar residues" evidence="1">
    <location>
        <begin position="1"/>
        <end position="31"/>
    </location>
</feature>
<reference evidence="3" key="1">
    <citation type="submission" date="2011-07" db="EMBL/GenBank/DDBJ databases">
        <authorList>
            <consortium name="Caenorhabditis brenneri Sequencing and Analysis Consortium"/>
            <person name="Wilson R.K."/>
        </authorList>
    </citation>
    <scope>NUCLEOTIDE SEQUENCE [LARGE SCALE GENOMIC DNA]</scope>
    <source>
        <strain evidence="3">PB2801</strain>
    </source>
</reference>
<accession>G0NE09</accession>
<gene>
    <name evidence="2" type="ORF">CAEBREN_00848</name>
</gene>
<feature type="region of interest" description="Disordered" evidence="1">
    <location>
        <begin position="327"/>
        <end position="354"/>
    </location>
</feature>
<protein>
    <recommendedName>
        <fullName evidence="4">SPK domain-containing protein</fullName>
    </recommendedName>
</protein>